<dbReference type="EMBL" id="JAOPGA020001708">
    <property type="protein sequence ID" value="KAL0490660.1"/>
    <property type="molecule type" value="Genomic_DNA"/>
</dbReference>
<keyword evidence="1" id="KW-0472">Membrane</keyword>
<dbReference type="AlphaFoldDB" id="A0AAW2ZMC1"/>
<evidence type="ECO:0000313" key="2">
    <source>
        <dbReference type="EMBL" id="KAL0490660.1"/>
    </source>
</evidence>
<keyword evidence="3" id="KW-1185">Reference proteome</keyword>
<name>A0AAW2ZMC1_9EUKA</name>
<protein>
    <submittedName>
        <fullName evidence="2">REEP6</fullName>
    </submittedName>
</protein>
<dbReference type="Proteomes" id="UP001431209">
    <property type="component" value="Unassembled WGS sequence"/>
</dbReference>
<accession>A0AAW2ZMC1</accession>
<evidence type="ECO:0000313" key="3">
    <source>
        <dbReference type="Proteomes" id="UP001431209"/>
    </source>
</evidence>
<keyword evidence="1" id="KW-1133">Transmembrane helix</keyword>
<organism evidence="2 3">
    <name type="scientific">Acrasis kona</name>
    <dbReference type="NCBI Taxonomy" id="1008807"/>
    <lineage>
        <taxon>Eukaryota</taxon>
        <taxon>Discoba</taxon>
        <taxon>Heterolobosea</taxon>
        <taxon>Tetramitia</taxon>
        <taxon>Eutetramitia</taxon>
        <taxon>Acrasidae</taxon>
        <taxon>Acrasis</taxon>
    </lineage>
</organism>
<comment type="caution">
    <text evidence="2">The sequence shown here is derived from an EMBL/GenBank/DDBJ whole genome shotgun (WGS) entry which is preliminary data.</text>
</comment>
<gene>
    <name evidence="2" type="ORF">AKO1_003985</name>
</gene>
<proteinExistence type="predicted"/>
<feature type="transmembrane region" description="Helical" evidence="1">
    <location>
        <begin position="136"/>
        <end position="155"/>
    </location>
</feature>
<keyword evidence="1" id="KW-0812">Transmembrane</keyword>
<reference evidence="2 3" key="1">
    <citation type="submission" date="2024-03" db="EMBL/GenBank/DDBJ databases">
        <title>The Acrasis kona genome and developmental transcriptomes reveal deep origins of eukaryotic multicellular pathways.</title>
        <authorList>
            <person name="Sheikh S."/>
            <person name="Fu C.-J."/>
            <person name="Brown M.W."/>
            <person name="Baldauf S.L."/>
        </authorList>
    </citation>
    <scope>NUCLEOTIDE SEQUENCE [LARGE SCALE GENOMIC DNA]</scope>
    <source>
        <strain evidence="2 3">ATCC MYA-3509</strain>
    </source>
</reference>
<sequence>MGGHGAVAKICSPQLQKAVNKELFKLYYKNAIDVRPENEKKRFIEHFADWPVDNVAKPGQVIDEKFIKEKYFLSTFDRPKNAAWFTDLVSFPLKYEDYRNQKLIEHNEFQRQMFYWQTQDKFAFEEYDEDVTNSKYLFFYAVVGFVLFLPLPFVFNGKNWIYDKYLKDTILGPKKKEAWENMVKDENGEWVLKK</sequence>
<evidence type="ECO:0000256" key="1">
    <source>
        <dbReference type="SAM" id="Phobius"/>
    </source>
</evidence>